<dbReference type="InterPro" id="IPR027275">
    <property type="entry name" value="PRC-brl_dom"/>
</dbReference>
<dbReference type="RefSeq" id="WP_408623973.1">
    <property type="nucleotide sequence ID" value="NZ_JBEQCT010000005.1"/>
</dbReference>
<keyword evidence="3" id="KW-1185">Reference proteome</keyword>
<dbReference type="InterPro" id="IPR014747">
    <property type="entry name" value="Bac_photo_RC_H_C"/>
</dbReference>
<dbReference type="Pfam" id="PF05239">
    <property type="entry name" value="PRC"/>
    <property type="match status" value="1"/>
</dbReference>
<sequence>MLRSIKDLENYTVVASDGSVGNVKDFLFDDLTWVIRYFVVETGTWLSNRKVLISPISLQKPNWKEKTLPAQMTTDQVKNSPDIDTDKPVSRQHEMNYLDFYGYPYYWGEDCLWGVGMYPYMLYPGYTNFLYEQANPNNTHIIDDKTELEAQQNDDPNLRSCKAIIGYHIHANDGDIGHISGLLVEESTWAVRYFVVDTSSWWGKHNVLISPEWIDQVQWLDCSVSVDLSRQKIQDAPEYHSTEQLNHQHEQAIYEHYGLTGYWTREKK</sequence>
<dbReference type="Proteomes" id="UP001629953">
    <property type="component" value="Unassembled WGS sequence"/>
</dbReference>
<dbReference type="Gene3D" id="3.90.50.10">
    <property type="entry name" value="Photosynthetic Reaction Center, subunit H, domain 2"/>
    <property type="match status" value="2"/>
</dbReference>
<dbReference type="SUPFAM" id="SSF50346">
    <property type="entry name" value="PRC-barrel domain"/>
    <property type="match status" value="2"/>
</dbReference>
<name>A0ABW9G8J5_9GAMM</name>
<proteinExistence type="predicted"/>
<reference evidence="2 3" key="1">
    <citation type="journal article" date="2013" name="Int. J. Syst. Evol. Microbiol.">
        <title>Celerinatantimonas yamalensis sp. nov., a cold-adapted diazotrophic bacterium from a cold permafrost brine.</title>
        <authorList>
            <person name="Shcherbakova V."/>
            <person name="Chuvilskaya N."/>
            <person name="Rivkina E."/>
            <person name="Demidov N."/>
            <person name="Uchaeva V."/>
            <person name="Suetin S."/>
            <person name="Suzina N."/>
            <person name="Gilichinsky D."/>
        </authorList>
    </citation>
    <scope>NUCLEOTIDE SEQUENCE [LARGE SCALE GENOMIC DNA]</scope>
    <source>
        <strain evidence="2 3">C7</strain>
    </source>
</reference>
<feature type="domain" description="PRC-barrel" evidence="1">
    <location>
        <begin position="4"/>
        <end position="54"/>
    </location>
</feature>
<protein>
    <submittedName>
        <fullName evidence="2">PRC-barrel domain-containing protein</fullName>
    </submittedName>
</protein>
<evidence type="ECO:0000259" key="1">
    <source>
        <dbReference type="Pfam" id="PF05239"/>
    </source>
</evidence>
<comment type="caution">
    <text evidence="2">The sequence shown here is derived from an EMBL/GenBank/DDBJ whole genome shotgun (WGS) entry which is preliminary data.</text>
</comment>
<dbReference type="InterPro" id="IPR011033">
    <property type="entry name" value="PRC_barrel-like_sf"/>
</dbReference>
<accession>A0ABW9G8J5</accession>
<dbReference type="EMBL" id="JBEQCT010000005">
    <property type="protein sequence ID" value="MFM2485724.1"/>
    <property type="molecule type" value="Genomic_DNA"/>
</dbReference>
<organism evidence="2 3">
    <name type="scientific">Celerinatantimonas yamalensis</name>
    <dbReference type="NCBI Taxonomy" id="559956"/>
    <lineage>
        <taxon>Bacteria</taxon>
        <taxon>Pseudomonadati</taxon>
        <taxon>Pseudomonadota</taxon>
        <taxon>Gammaproteobacteria</taxon>
        <taxon>Celerinatantimonadaceae</taxon>
        <taxon>Celerinatantimonas</taxon>
    </lineage>
</organism>
<gene>
    <name evidence="2" type="ORF">ABUE30_11765</name>
</gene>
<evidence type="ECO:0000313" key="2">
    <source>
        <dbReference type="EMBL" id="MFM2485724.1"/>
    </source>
</evidence>
<evidence type="ECO:0000313" key="3">
    <source>
        <dbReference type="Proteomes" id="UP001629953"/>
    </source>
</evidence>